<dbReference type="AlphaFoldDB" id="A0AA49GHU8"/>
<name>A0AA49GHU8_9BACT</name>
<proteinExistence type="predicted"/>
<reference evidence="1" key="1">
    <citation type="journal article" date="2023" name="Comput. Struct. Biotechnol. J.">
        <title>Discovery of a novel marine Bacteroidetes with a rich repertoire of carbohydrate-active enzymes.</title>
        <authorList>
            <person name="Chen B."/>
            <person name="Liu G."/>
            <person name="Chen Q."/>
            <person name="Wang H."/>
            <person name="Liu L."/>
            <person name="Tang K."/>
        </authorList>
    </citation>
    <scope>NUCLEOTIDE SEQUENCE</scope>
    <source>
        <strain evidence="1">TK19036</strain>
    </source>
</reference>
<gene>
    <name evidence="1" type="ORF">K4G66_17230</name>
</gene>
<sequence length="99" mass="11635">MLDFYLIRDDLPKSEYPEQVELEFAGGLDYKSFDNLRDRGIIADRFDYYTDFRWGTDLIRQINEQTNQKPSESDSDVKQLLDLLNQAIQKESGLIAYCD</sequence>
<accession>A0AA49GHU8</accession>
<reference evidence="1" key="2">
    <citation type="journal article" date="2024" name="Antonie Van Leeuwenhoek">
        <title>Roseihalotalea indica gen. nov., sp. nov., a halophilic Bacteroidetes from mesopelagic Southwest Indian Ocean with higher carbohydrate metabolic potential.</title>
        <authorList>
            <person name="Chen B."/>
            <person name="Zhang M."/>
            <person name="Lin D."/>
            <person name="Ye J."/>
            <person name="Tang K."/>
        </authorList>
    </citation>
    <scope>NUCLEOTIDE SEQUENCE</scope>
    <source>
        <strain evidence="1">TK19036</strain>
    </source>
</reference>
<dbReference type="EMBL" id="CP120682">
    <property type="protein sequence ID" value="WKN34123.1"/>
    <property type="molecule type" value="Genomic_DNA"/>
</dbReference>
<organism evidence="1">
    <name type="scientific">Roseihalotalea indica</name>
    <dbReference type="NCBI Taxonomy" id="2867963"/>
    <lineage>
        <taxon>Bacteria</taxon>
        <taxon>Pseudomonadati</taxon>
        <taxon>Bacteroidota</taxon>
        <taxon>Cytophagia</taxon>
        <taxon>Cytophagales</taxon>
        <taxon>Catalimonadaceae</taxon>
        <taxon>Roseihalotalea</taxon>
    </lineage>
</organism>
<protein>
    <submittedName>
        <fullName evidence="1">Uncharacterized protein</fullName>
    </submittedName>
</protein>
<evidence type="ECO:0000313" key="1">
    <source>
        <dbReference type="EMBL" id="WKN34123.1"/>
    </source>
</evidence>